<keyword evidence="14" id="KW-1185">Reference proteome</keyword>
<evidence type="ECO:0000256" key="7">
    <source>
        <dbReference type="ARBA" id="ARBA00022989"/>
    </source>
</evidence>
<evidence type="ECO:0000256" key="4">
    <source>
        <dbReference type="ARBA" id="ARBA00022692"/>
    </source>
</evidence>
<evidence type="ECO:0000259" key="12">
    <source>
        <dbReference type="PROSITE" id="PS50929"/>
    </source>
</evidence>
<keyword evidence="7 10" id="KW-1133">Transmembrane helix</keyword>
<dbReference type="OrthoDB" id="9770415at2"/>
<dbReference type="InterPro" id="IPR036640">
    <property type="entry name" value="ABC1_TM_sf"/>
</dbReference>
<dbReference type="GO" id="GO:0005886">
    <property type="term" value="C:plasma membrane"/>
    <property type="evidence" value="ECO:0007669"/>
    <property type="project" value="UniProtKB-SubCell"/>
</dbReference>
<gene>
    <name evidence="13" type="ORF">A8708_22875</name>
</gene>
<evidence type="ECO:0000259" key="11">
    <source>
        <dbReference type="PROSITE" id="PS50893"/>
    </source>
</evidence>
<feature type="transmembrane region" description="Helical" evidence="10">
    <location>
        <begin position="166"/>
        <end position="185"/>
    </location>
</feature>
<dbReference type="GO" id="GO:0016887">
    <property type="term" value="F:ATP hydrolysis activity"/>
    <property type="evidence" value="ECO:0007669"/>
    <property type="project" value="InterPro"/>
</dbReference>
<evidence type="ECO:0000256" key="10">
    <source>
        <dbReference type="SAM" id="Phobius"/>
    </source>
</evidence>
<protein>
    <submittedName>
        <fullName evidence="13">ABC transporter</fullName>
    </submittedName>
</protein>
<dbReference type="PANTHER" id="PTHR43394:SF1">
    <property type="entry name" value="ATP-BINDING CASSETTE SUB-FAMILY B MEMBER 10, MITOCHONDRIAL"/>
    <property type="match status" value="1"/>
</dbReference>
<feature type="coiled-coil region" evidence="9">
    <location>
        <begin position="305"/>
        <end position="335"/>
    </location>
</feature>
<keyword evidence="4 10" id="KW-0812">Transmembrane</keyword>
<dbReference type="PROSITE" id="PS50929">
    <property type="entry name" value="ABC_TM1F"/>
    <property type="match status" value="1"/>
</dbReference>
<dbReference type="Gene3D" id="3.40.50.300">
    <property type="entry name" value="P-loop containing nucleotide triphosphate hydrolases"/>
    <property type="match status" value="1"/>
</dbReference>
<keyword evidence="9" id="KW-0175">Coiled coil</keyword>
<dbReference type="InterPro" id="IPR039421">
    <property type="entry name" value="Type_1_exporter"/>
</dbReference>
<evidence type="ECO:0000313" key="13">
    <source>
        <dbReference type="EMBL" id="OAS15247.1"/>
    </source>
</evidence>
<evidence type="ECO:0000256" key="6">
    <source>
        <dbReference type="ARBA" id="ARBA00022840"/>
    </source>
</evidence>
<dbReference type="InterPro" id="IPR011527">
    <property type="entry name" value="ABC1_TM_dom"/>
</dbReference>
<feature type="transmembrane region" description="Helical" evidence="10">
    <location>
        <begin position="250"/>
        <end position="273"/>
    </location>
</feature>
<proteinExistence type="predicted"/>
<keyword evidence="5" id="KW-0547">Nucleotide-binding</keyword>
<evidence type="ECO:0000256" key="2">
    <source>
        <dbReference type="ARBA" id="ARBA00022448"/>
    </source>
</evidence>
<evidence type="ECO:0000256" key="8">
    <source>
        <dbReference type="ARBA" id="ARBA00023136"/>
    </source>
</evidence>
<dbReference type="InterPro" id="IPR027417">
    <property type="entry name" value="P-loop_NTPase"/>
</dbReference>
<dbReference type="AlphaFoldDB" id="A0A198A2B5"/>
<dbReference type="InterPro" id="IPR003439">
    <property type="entry name" value="ABC_transporter-like_ATP-bd"/>
</dbReference>
<dbReference type="Pfam" id="PF00005">
    <property type="entry name" value="ABC_tran"/>
    <property type="match status" value="1"/>
</dbReference>
<sequence length="590" mass="65981">MGSDVVLKPTRLLVDFLRKNWPVYVIAALLISVGNIIHSYYPKLLGMFTDQLQKGGLSKSLIAQYSVKLLIIGVAFGVLCAIGQYMIMRSGRRFEFETRNRLFDHFTRLGATFYSQNGVGKLLSYVMNDVTVIRESISLGINQIVNSVILIAAAIVSMLFSSIPLYVILICIVPLLLIPVLSAKFQPIIKQRSLQVQEAIGTMTESAEEQFGGIRVAKKFAVEPIMIGRFSETVDRIRDKQLRLVRLSSLFEALIPFLGAVSLIIAIAFGGYLTIHGRITIGHFVELTLYIRMMVNPLQQIGRVINALQRSRASLERVNELLAKESEIKQNALAQPTHLDQEEIRIEHLSFAYPDDEDEVLHDISLTIEPGKSIGIIGKTGSGKSTLMKIMLRIYDPPEGTVWIGDSDIRDVTLESLRNQIAYVPQEGFLFSTSIRDNIAFFKRESSIEQVERAANKAQILSSIVSFPEKFETKLGERGVTLSGGQRQRTSLARGIIKDSPLMILDDSISAVDSVTEKHIIDAIRKERLNKTTIWIAHRISALKHTDEIIVLHEGRIVQRGTHHQLLEQEGLYAELYAIQEGGSDDVQAE</sequence>
<evidence type="ECO:0000256" key="1">
    <source>
        <dbReference type="ARBA" id="ARBA00004651"/>
    </source>
</evidence>
<keyword evidence="6" id="KW-0067">ATP-binding</keyword>
<dbReference type="SUPFAM" id="SSF90123">
    <property type="entry name" value="ABC transporter transmembrane region"/>
    <property type="match status" value="1"/>
</dbReference>
<dbReference type="STRING" id="1850517.A8708_22875"/>
<keyword evidence="3" id="KW-1003">Cell membrane</keyword>
<dbReference type="PROSITE" id="PS50893">
    <property type="entry name" value="ABC_TRANSPORTER_2"/>
    <property type="match status" value="1"/>
</dbReference>
<name>A0A198A2B5_9BACL</name>
<dbReference type="SMART" id="SM00382">
    <property type="entry name" value="AAA"/>
    <property type="match status" value="1"/>
</dbReference>
<dbReference type="Proteomes" id="UP000078454">
    <property type="component" value="Unassembled WGS sequence"/>
</dbReference>
<dbReference type="EMBL" id="LYPB01000084">
    <property type="protein sequence ID" value="OAS15247.1"/>
    <property type="molecule type" value="Genomic_DNA"/>
</dbReference>
<keyword evidence="8 10" id="KW-0472">Membrane</keyword>
<dbReference type="FunFam" id="3.40.50.300:FF:000221">
    <property type="entry name" value="Multidrug ABC transporter ATP-binding protein"/>
    <property type="match status" value="1"/>
</dbReference>
<keyword evidence="2" id="KW-0813">Transport</keyword>
<evidence type="ECO:0000256" key="5">
    <source>
        <dbReference type="ARBA" id="ARBA00022741"/>
    </source>
</evidence>
<feature type="transmembrane region" description="Helical" evidence="10">
    <location>
        <begin position="21"/>
        <end position="41"/>
    </location>
</feature>
<feature type="transmembrane region" description="Helical" evidence="10">
    <location>
        <begin position="144"/>
        <end position="160"/>
    </location>
</feature>
<feature type="domain" description="ABC transmembrane type-1" evidence="12">
    <location>
        <begin position="25"/>
        <end position="310"/>
    </location>
</feature>
<dbReference type="Gene3D" id="1.20.1560.10">
    <property type="entry name" value="ABC transporter type 1, transmembrane domain"/>
    <property type="match status" value="1"/>
</dbReference>
<dbReference type="GO" id="GO:0015421">
    <property type="term" value="F:ABC-type oligopeptide transporter activity"/>
    <property type="evidence" value="ECO:0007669"/>
    <property type="project" value="TreeGrafter"/>
</dbReference>
<accession>A0A198A2B5</accession>
<comment type="subcellular location">
    <subcellularLocation>
        <location evidence="1">Cell membrane</location>
        <topology evidence="1">Multi-pass membrane protein</topology>
    </subcellularLocation>
</comment>
<dbReference type="PANTHER" id="PTHR43394">
    <property type="entry name" value="ATP-DEPENDENT PERMEASE MDL1, MITOCHONDRIAL"/>
    <property type="match status" value="1"/>
</dbReference>
<evidence type="ECO:0000256" key="9">
    <source>
        <dbReference type="SAM" id="Coils"/>
    </source>
</evidence>
<feature type="domain" description="ABC transporter" evidence="11">
    <location>
        <begin position="344"/>
        <end position="579"/>
    </location>
</feature>
<dbReference type="Pfam" id="PF00664">
    <property type="entry name" value="ABC_membrane"/>
    <property type="match status" value="1"/>
</dbReference>
<dbReference type="CDD" id="cd18541">
    <property type="entry name" value="ABC_6TM_TmrB_like"/>
    <property type="match status" value="1"/>
</dbReference>
<dbReference type="SUPFAM" id="SSF52540">
    <property type="entry name" value="P-loop containing nucleoside triphosphate hydrolases"/>
    <property type="match status" value="1"/>
</dbReference>
<feature type="transmembrane region" description="Helical" evidence="10">
    <location>
        <begin position="61"/>
        <end position="83"/>
    </location>
</feature>
<evidence type="ECO:0000313" key="14">
    <source>
        <dbReference type="Proteomes" id="UP000078454"/>
    </source>
</evidence>
<evidence type="ECO:0000256" key="3">
    <source>
        <dbReference type="ARBA" id="ARBA00022475"/>
    </source>
</evidence>
<reference evidence="13 14" key="1">
    <citation type="submission" date="2016-05" db="EMBL/GenBank/DDBJ databases">
        <title>Paenibacillus sp. 1ZS3-15 nov., isolated from the rhizosphere soil.</title>
        <authorList>
            <person name="Zhang X.X."/>
            <person name="Zhang J."/>
        </authorList>
    </citation>
    <scope>NUCLEOTIDE SEQUENCE [LARGE SCALE GENOMIC DNA]</scope>
    <source>
        <strain evidence="13 14">1ZS3-15</strain>
    </source>
</reference>
<organism evidence="13 14">
    <name type="scientific">Paenibacillus oryzisoli</name>
    <dbReference type="NCBI Taxonomy" id="1850517"/>
    <lineage>
        <taxon>Bacteria</taxon>
        <taxon>Bacillati</taxon>
        <taxon>Bacillota</taxon>
        <taxon>Bacilli</taxon>
        <taxon>Bacillales</taxon>
        <taxon>Paenibacillaceae</taxon>
        <taxon>Paenibacillus</taxon>
    </lineage>
</organism>
<dbReference type="GO" id="GO:0005524">
    <property type="term" value="F:ATP binding"/>
    <property type="evidence" value="ECO:0007669"/>
    <property type="project" value="UniProtKB-KW"/>
</dbReference>
<comment type="caution">
    <text evidence="13">The sequence shown here is derived from an EMBL/GenBank/DDBJ whole genome shotgun (WGS) entry which is preliminary data.</text>
</comment>
<dbReference type="InterPro" id="IPR003593">
    <property type="entry name" value="AAA+_ATPase"/>
</dbReference>